<name>A0ABR1IB56_9HYPO</name>
<comment type="caution">
    <text evidence="2">The sequence shown here is derived from an EMBL/GenBank/DDBJ whole genome shotgun (WGS) entry which is preliminary data.</text>
</comment>
<reference evidence="2 3" key="1">
    <citation type="journal article" date="2025" name="Microbiol. Resour. Announc.">
        <title>Draft genome sequences for Neonectria magnoliae and Neonectria punicea, canker pathogens of Liriodendron tulipifera and Acer saccharum in West Virginia.</title>
        <authorList>
            <person name="Petronek H.M."/>
            <person name="Kasson M.T."/>
            <person name="Metheny A.M."/>
            <person name="Stauder C.M."/>
            <person name="Lovett B."/>
            <person name="Lynch S.C."/>
            <person name="Garnas J.R."/>
            <person name="Kasson L.R."/>
            <person name="Stajich J.E."/>
        </authorList>
    </citation>
    <scope>NUCLEOTIDE SEQUENCE [LARGE SCALE GENOMIC DNA]</scope>
    <source>
        <strain evidence="2 3">NRRL 64651</strain>
    </source>
</reference>
<feature type="region of interest" description="Disordered" evidence="1">
    <location>
        <begin position="69"/>
        <end position="167"/>
    </location>
</feature>
<feature type="compositionally biased region" description="Polar residues" evidence="1">
    <location>
        <begin position="73"/>
        <end position="85"/>
    </location>
</feature>
<proteinExistence type="predicted"/>
<dbReference type="EMBL" id="JAZAVK010000018">
    <property type="protein sequence ID" value="KAK7430566.1"/>
    <property type="molecule type" value="Genomic_DNA"/>
</dbReference>
<organism evidence="2 3">
    <name type="scientific">Neonectria magnoliae</name>
    <dbReference type="NCBI Taxonomy" id="2732573"/>
    <lineage>
        <taxon>Eukaryota</taxon>
        <taxon>Fungi</taxon>
        <taxon>Dikarya</taxon>
        <taxon>Ascomycota</taxon>
        <taxon>Pezizomycotina</taxon>
        <taxon>Sordariomycetes</taxon>
        <taxon>Hypocreomycetidae</taxon>
        <taxon>Hypocreales</taxon>
        <taxon>Nectriaceae</taxon>
        <taxon>Neonectria</taxon>
    </lineage>
</organism>
<gene>
    <name evidence="2" type="ORF">QQZ08_002858</name>
</gene>
<feature type="compositionally biased region" description="Basic and acidic residues" evidence="1">
    <location>
        <begin position="124"/>
        <end position="136"/>
    </location>
</feature>
<evidence type="ECO:0000313" key="3">
    <source>
        <dbReference type="Proteomes" id="UP001498421"/>
    </source>
</evidence>
<feature type="compositionally biased region" description="Acidic residues" evidence="1">
    <location>
        <begin position="106"/>
        <end position="115"/>
    </location>
</feature>
<feature type="compositionally biased region" description="Basic and acidic residues" evidence="1">
    <location>
        <begin position="89"/>
        <end position="105"/>
    </location>
</feature>
<dbReference type="Proteomes" id="UP001498421">
    <property type="component" value="Unassembled WGS sequence"/>
</dbReference>
<keyword evidence="3" id="KW-1185">Reference proteome</keyword>
<evidence type="ECO:0000256" key="1">
    <source>
        <dbReference type="SAM" id="MobiDB-lite"/>
    </source>
</evidence>
<evidence type="ECO:0000313" key="2">
    <source>
        <dbReference type="EMBL" id="KAK7430566.1"/>
    </source>
</evidence>
<evidence type="ECO:0008006" key="4">
    <source>
        <dbReference type="Google" id="ProtNLM"/>
    </source>
</evidence>
<accession>A0ABR1IB56</accession>
<protein>
    <recommendedName>
        <fullName evidence="4">Myb/SANT-like domain-containing protein</fullName>
    </recommendedName>
</protein>
<sequence>MPATDKKWSPNAERDLCLAIILGSQEGDRTRHNWPKVYDLMTNLGYSFTKDAISQHFTKTVMREFKARHGTVSIGNSPAPSAKKTSTPRKREASAKKSKSKVKDDEGMDDEDDVFETPTKKVKREGGFKPLQDFKSESFGSSSRERSATVQNNDAEFQAWLGASDEA</sequence>